<proteinExistence type="predicted"/>
<dbReference type="Proteomes" id="UP000027222">
    <property type="component" value="Unassembled WGS sequence"/>
</dbReference>
<evidence type="ECO:0000313" key="2">
    <source>
        <dbReference type="EMBL" id="KDR74598.1"/>
    </source>
</evidence>
<reference evidence="3" key="1">
    <citation type="journal article" date="2014" name="Proc. Natl. Acad. Sci. U.S.A.">
        <title>Extensive sampling of basidiomycete genomes demonstrates inadequacy of the white-rot/brown-rot paradigm for wood decay fungi.</title>
        <authorList>
            <person name="Riley R."/>
            <person name="Salamov A.A."/>
            <person name="Brown D.W."/>
            <person name="Nagy L.G."/>
            <person name="Floudas D."/>
            <person name="Held B.W."/>
            <person name="Levasseur A."/>
            <person name="Lombard V."/>
            <person name="Morin E."/>
            <person name="Otillar R."/>
            <person name="Lindquist E.A."/>
            <person name="Sun H."/>
            <person name="LaButti K.M."/>
            <person name="Schmutz J."/>
            <person name="Jabbour D."/>
            <person name="Luo H."/>
            <person name="Baker S.E."/>
            <person name="Pisabarro A.G."/>
            <person name="Walton J.D."/>
            <person name="Blanchette R.A."/>
            <person name="Henrissat B."/>
            <person name="Martin F."/>
            <person name="Cullen D."/>
            <person name="Hibbett D.S."/>
            <person name="Grigoriev I.V."/>
        </authorList>
    </citation>
    <scope>NUCLEOTIDE SEQUENCE [LARGE SCALE GENOMIC DNA]</scope>
    <source>
        <strain evidence="3">CBS 339.88</strain>
    </source>
</reference>
<sequence length="112" mass="11938">MREWAAGCPRTSRHLANNQQPSSRRAVTTAAPFYHPLLPSSFPPPPLFSSPCRRRPSLVAIVTPLASSFIDSGDGLPYLHADVDLSLYGGINGGGSPGFKRSTPAVRLPGQL</sequence>
<dbReference type="AlphaFoldDB" id="A0A067T6G3"/>
<accession>A0A067T6G3</accession>
<organism evidence="2 3">
    <name type="scientific">Galerina marginata (strain CBS 339.88)</name>
    <dbReference type="NCBI Taxonomy" id="685588"/>
    <lineage>
        <taxon>Eukaryota</taxon>
        <taxon>Fungi</taxon>
        <taxon>Dikarya</taxon>
        <taxon>Basidiomycota</taxon>
        <taxon>Agaricomycotina</taxon>
        <taxon>Agaricomycetes</taxon>
        <taxon>Agaricomycetidae</taxon>
        <taxon>Agaricales</taxon>
        <taxon>Agaricineae</taxon>
        <taxon>Strophariaceae</taxon>
        <taxon>Galerina</taxon>
    </lineage>
</organism>
<name>A0A067T6G3_GALM3</name>
<gene>
    <name evidence="2" type="ORF">GALMADRAFT_140964</name>
</gene>
<dbReference type="EMBL" id="KL142382">
    <property type="protein sequence ID" value="KDR74598.1"/>
    <property type="molecule type" value="Genomic_DNA"/>
</dbReference>
<evidence type="ECO:0000256" key="1">
    <source>
        <dbReference type="SAM" id="MobiDB-lite"/>
    </source>
</evidence>
<keyword evidence="3" id="KW-1185">Reference proteome</keyword>
<evidence type="ECO:0000313" key="3">
    <source>
        <dbReference type="Proteomes" id="UP000027222"/>
    </source>
</evidence>
<protein>
    <submittedName>
        <fullName evidence="2">Uncharacterized protein</fullName>
    </submittedName>
</protein>
<feature type="region of interest" description="Disordered" evidence="1">
    <location>
        <begin position="1"/>
        <end position="28"/>
    </location>
</feature>
<dbReference type="HOGENOM" id="CLU_2146042_0_0_1"/>
<feature type="compositionally biased region" description="Polar residues" evidence="1">
    <location>
        <begin position="14"/>
        <end position="26"/>
    </location>
</feature>